<dbReference type="Proteomes" id="UP000284548">
    <property type="component" value="Unassembled WGS sequence"/>
</dbReference>
<dbReference type="Gene3D" id="2.70.40.10">
    <property type="match status" value="1"/>
</dbReference>
<protein>
    <recommendedName>
        <fullName evidence="3">dUTP diphosphatase</fullName>
    </recommendedName>
</protein>
<reference evidence="1 2" key="1">
    <citation type="submission" date="2018-08" db="EMBL/GenBank/DDBJ databases">
        <title>A genome reference for cultivated species of the human gut microbiota.</title>
        <authorList>
            <person name="Zou Y."/>
            <person name="Xue W."/>
            <person name="Luo G."/>
        </authorList>
    </citation>
    <scope>NUCLEOTIDE SEQUENCE [LARGE SCALE GENOMIC DNA]</scope>
    <source>
        <strain evidence="1 2">AM16-54</strain>
    </source>
</reference>
<gene>
    <name evidence="1" type="ORF">DW192_00295</name>
</gene>
<dbReference type="RefSeq" id="WP_118253019.1">
    <property type="nucleotide sequence ID" value="NZ_QRKB01000001.1"/>
</dbReference>
<comment type="caution">
    <text evidence="1">The sequence shown here is derived from an EMBL/GenBank/DDBJ whole genome shotgun (WGS) entry which is preliminary data.</text>
</comment>
<evidence type="ECO:0000313" key="2">
    <source>
        <dbReference type="Proteomes" id="UP000284548"/>
    </source>
</evidence>
<accession>A0A414YGE0</accession>
<dbReference type="EMBL" id="QRKB01000001">
    <property type="protein sequence ID" value="RHH85205.1"/>
    <property type="molecule type" value="Genomic_DNA"/>
</dbReference>
<dbReference type="SUPFAM" id="SSF51283">
    <property type="entry name" value="dUTPase-like"/>
    <property type="match status" value="1"/>
</dbReference>
<evidence type="ECO:0000313" key="1">
    <source>
        <dbReference type="EMBL" id="RHH85205.1"/>
    </source>
</evidence>
<name>A0A414YGE0_9BACT</name>
<dbReference type="InterPro" id="IPR036157">
    <property type="entry name" value="dUTPase-like_sf"/>
</dbReference>
<organism evidence="1 2">
    <name type="scientific">Segatella copri</name>
    <dbReference type="NCBI Taxonomy" id="165179"/>
    <lineage>
        <taxon>Bacteria</taxon>
        <taxon>Pseudomonadati</taxon>
        <taxon>Bacteroidota</taxon>
        <taxon>Bacteroidia</taxon>
        <taxon>Bacteroidales</taxon>
        <taxon>Prevotellaceae</taxon>
        <taxon>Segatella</taxon>
    </lineage>
</organism>
<dbReference type="AlphaFoldDB" id="A0A414YGE0"/>
<evidence type="ECO:0008006" key="3">
    <source>
        <dbReference type="Google" id="ProtNLM"/>
    </source>
</evidence>
<proteinExistence type="predicted"/>
<sequence>MDKELIKKLVAQGKAYVLDLRGGRVPYKEGNAAAVDFYCPQDVVLNMPWVKMGRGHINLHLGVELPKDVGLDIRSRSGFTDKGMQVDVAFIGKNETQVGYMTNVRADIDICLGLVEEDYRDNIGALYRVNSDRYMPTKDSKFKLDSDYEYYVFEVKKGTRICQGAFRKVENPDCILGELNMENNRGGGYGHGGAK</sequence>